<dbReference type="EMBL" id="CP043617">
    <property type="protein sequence ID" value="QFR48733.1"/>
    <property type="molecule type" value="Genomic_DNA"/>
</dbReference>
<dbReference type="Pfam" id="PF01063">
    <property type="entry name" value="Aminotran_4"/>
    <property type="match status" value="1"/>
</dbReference>
<dbReference type="InterPro" id="IPR043131">
    <property type="entry name" value="BCAT-like_N"/>
</dbReference>
<dbReference type="InterPro" id="IPR043132">
    <property type="entry name" value="BCAT-like_C"/>
</dbReference>
<protein>
    <submittedName>
        <fullName evidence="1">Branched-chain amino acid aminotransferase</fullName>
    </submittedName>
</protein>
<dbReference type="InterPro" id="IPR001544">
    <property type="entry name" value="Aminotrans_IV"/>
</dbReference>
<dbReference type="GO" id="GO:0008483">
    <property type="term" value="F:transaminase activity"/>
    <property type="evidence" value="ECO:0007669"/>
    <property type="project" value="UniProtKB-KW"/>
</dbReference>
<evidence type="ECO:0000313" key="1">
    <source>
        <dbReference type="EMBL" id="QFR48733.1"/>
    </source>
</evidence>
<dbReference type="SUPFAM" id="SSF56752">
    <property type="entry name" value="D-aminoacid aminotransferase-like PLP-dependent enzymes"/>
    <property type="match status" value="1"/>
</dbReference>
<dbReference type="KEGG" id="sulg:FJR48_02955"/>
<reference evidence="1 2" key="1">
    <citation type="submission" date="2019-09" db="EMBL/GenBank/DDBJ databases">
        <title>Sulfurimonas gotlandica sp. nov., a chemoautotrophic and psychrotolerant epsilonproteobacterium isolated from a pelagic redoxcline, and an emended description of the genus Sulfurimonas.</title>
        <authorList>
            <person name="Wang S."/>
            <person name="Jiang L."/>
            <person name="Shao S."/>
        </authorList>
    </citation>
    <scope>NUCLEOTIDE SEQUENCE [LARGE SCALE GENOMIC DNA]</scope>
    <source>
        <strain evidence="1 2">GYSZ_1</strain>
    </source>
</reference>
<dbReference type="OrthoDB" id="1148709at2"/>
<keyword evidence="2" id="KW-1185">Reference proteome</keyword>
<keyword evidence="1" id="KW-0032">Aminotransferase</keyword>
<dbReference type="AlphaFoldDB" id="A0A5P8NZ53"/>
<accession>A0A5P8NZ53</accession>
<organism evidence="1 2">
    <name type="scientific">Sulfurimonas lithotrophica</name>
    <dbReference type="NCBI Taxonomy" id="2590022"/>
    <lineage>
        <taxon>Bacteria</taxon>
        <taxon>Pseudomonadati</taxon>
        <taxon>Campylobacterota</taxon>
        <taxon>Epsilonproteobacteria</taxon>
        <taxon>Campylobacterales</taxon>
        <taxon>Sulfurimonadaceae</taxon>
        <taxon>Sulfurimonas</taxon>
    </lineage>
</organism>
<dbReference type="Proteomes" id="UP000326944">
    <property type="component" value="Chromosome"/>
</dbReference>
<proteinExistence type="predicted"/>
<dbReference type="Gene3D" id="3.30.470.10">
    <property type="match status" value="1"/>
</dbReference>
<keyword evidence="1" id="KW-0808">Transferase</keyword>
<dbReference type="RefSeq" id="WP_152306676.1">
    <property type="nucleotide sequence ID" value="NZ_CP043617.1"/>
</dbReference>
<gene>
    <name evidence="1" type="ORF">FJR48_02955</name>
</gene>
<sequence length="198" mass="23362">MKNEFLETIKILDAKVWHPEYHQKRYESVLKHFGVCTYKKLEDFIKPPKKGLYRCRLVYTPEDIKKISVEYIEYEKKDINTLKLVYDDEIDYPLKSTDRSELNKLYEKRQDADDILIVKKGYLTDTSIANIALFDGEWKTPKYPLLKGTTRQRLLDSGKIHEDDIKVQDIGRFSKVALLNAMIDFDIIADENIKDVFC</sequence>
<dbReference type="InterPro" id="IPR036038">
    <property type="entry name" value="Aminotransferase-like"/>
</dbReference>
<name>A0A5P8NZ53_9BACT</name>
<dbReference type="Gene3D" id="3.20.10.10">
    <property type="entry name" value="D-amino Acid Aminotransferase, subunit A, domain 2"/>
    <property type="match status" value="1"/>
</dbReference>
<evidence type="ECO:0000313" key="2">
    <source>
        <dbReference type="Proteomes" id="UP000326944"/>
    </source>
</evidence>